<keyword evidence="3 5" id="KW-0720">Serine protease</keyword>
<evidence type="ECO:0000256" key="3">
    <source>
        <dbReference type="ARBA" id="ARBA00022825"/>
    </source>
</evidence>
<sequence>MYPNIMKLSLLLFYIIVKYCAGENINYSCECGIAGKNRRIVGGSAVQPHQYPWLVSLMLGQKLHCGGAIITDLHILTAGHCITFGVHFRDLTVNVGMHDRLSSSFSVFSVIKGEKHPNFKSNAVRDINDIAVLTLDKRLKFSDKVQPICLPNADMEFSDIVLTVAGWGKTRQGALTSSRYLQETKVKQVDSDECTKSAIYKDNLVPEAMMCAYNLGKDACQGDSGGPLFSTHPATRNSKWYQVGIVSWGIDCAMPGYPGVYTIVSKYIPWIKQQTAEGTNQYCGDCALDCLVFKKTMFYIFIFFTITQLQLLWGLDCECGKPSDSVFSMRIVGGRRAEPHSYPWTVAIINNGRMHCGGALITTKHVLSAGHCFKWDSIRDMIVLLGLDNMDDLSNVEKRNISSVVIHEQFSSTALRDENDIAIATLNASVPFGETISPICLPSPGQNFGGYVGTIVGWGRIGVDKTSSRVLMKASLKILSDQDCMASKLADHLKPMMMCAFSKGKDGCQGDSGGPLLVYDTNGRYVQAGVVSWGIGCADPRYPGVYTKVSHFIDWIRRHSGNGEMCEN</sequence>
<evidence type="ECO:0000256" key="1">
    <source>
        <dbReference type="ARBA" id="ARBA00022670"/>
    </source>
</evidence>
<dbReference type="RefSeq" id="XP_013173709.1">
    <property type="nucleotide sequence ID" value="XM_013318255.1"/>
</dbReference>
<dbReference type="GeneID" id="106122317"/>
<dbReference type="GO" id="GO:0006508">
    <property type="term" value="P:proteolysis"/>
    <property type="evidence" value="ECO:0007669"/>
    <property type="project" value="UniProtKB-KW"/>
</dbReference>
<evidence type="ECO:0000313" key="8">
    <source>
        <dbReference type="RefSeq" id="XP_013173709.1"/>
    </source>
</evidence>
<evidence type="ECO:0000259" key="7">
    <source>
        <dbReference type="PROSITE" id="PS50240"/>
    </source>
</evidence>
<evidence type="ECO:0000256" key="4">
    <source>
        <dbReference type="ARBA" id="ARBA00023157"/>
    </source>
</evidence>
<dbReference type="SMART" id="SM00020">
    <property type="entry name" value="Tryp_SPc"/>
    <property type="match status" value="2"/>
</dbReference>
<dbReference type="KEGG" id="pxu:106122317"/>
<feature type="chain" id="PRO_5042501433" evidence="6">
    <location>
        <begin position="23"/>
        <end position="568"/>
    </location>
</feature>
<feature type="domain" description="Peptidase S1" evidence="7">
    <location>
        <begin position="331"/>
        <end position="561"/>
    </location>
</feature>
<dbReference type="PANTHER" id="PTHR24253">
    <property type="entry name" value="TRANSMEMBRANE PROTEASE SERINE"/>
    <property type="match status" value="1"/>
</dbReference>
<keyword evidence="2 5" id="KW-0378">Hydrolase</keyword>
<dbReference type="CDD" id="cd00190">
    <property type="entry name" value="Tryp_SPc"/>
    <property type="match status" value="2"/>
</dbReference>
<feature type="domain" description="Peptidase S1" evidence="7">
    <location>
        <begin position="40"/>
        <end position="276"/>
    </location>
</feature>
<keyword evidence="6" id="KW-0732">Signal</keyword>
<dbReference type="PANTHER" id="PTHR24253:SF176">
    <property type="entry name" value="CORIN, ISOFORM B"/>
    <property type="match status" value="1"/>
</dbReference>
<dbReference type="InterPro" id="IPR018114">
    <property type="entry name" value="TRYPSIN_HIS"/>
</dbReference>
<dbReference type="PROSITE" id="PS50240">
    <property type="entry name" value="TRYPSIN_DOM"/>
    <property type="match status" value="2"/>
</dbReference>
<dbReference type="InterPro" id="IPR001254">
    <property type="entry name" value="Trypsin_dom"/>
</dbReference>
<evidence type="ECO:0000256" key="5">
    <source>
        <dbReference type="RuleBase" id="RU363034"/>
    </source>
</evidence>
<dbReference type="FunFam" id="2.40.10.10:FF:000006">
    <property type="entry name" value="Serine proteinase stubble"/>
    <property type="match status" value="2"/>
</dbReference>
<gene>
    <name evidence="8" type="primary">LOC106122317</name>
</gene>
<name>A0AAJ6ZJA7_PAPXU</name>
<accession>A0AAJ6ZJA7</accession>
<feature type="signal peptide" evidence="6">
    <location>
        <begin position="1"/>
        <end position="22"/>
    </location>
</feature>
<proteinExistence type="predicted"/>
<dbReference type="InterPro" id="IPR033116">
    <property type="entry name" value="TRYPSIN_SER"/>
</dbReference>
<dbReference type="GO" id="GO:0004252">
    <property type="term" value="F:serine-type endopeptidase activity"/>
    <property type="evidence" value="ECO:0007669"/>
    <property type="project" value="InterPro"/>
</dbReference>
<reference evidence="8" key="1">
    <citation type="submission" date="2025-08" db="UniProtKB">
        <authorList>
            <consortium name="RefSeq"/>
        </authorList>
    </citation>
    <scope>IDENTIFICATION</scope>
</reference>
<organism evidence="8">
    <name type="scientific">Papilio xuthus</name>
    <name type="common">Asian swallowtail butterfly</name>
    <dbReference type="NCBI Taxonomy" id="66420"/>
    <lineage>
        <taxon>Eukaryota</taxon>
        <taxon>Metazoa</taxon>
        <taxon>Ecdysozoa</taxon>
        <taxon>Arthropoda</taxon>
        <taxon>Hexapoda</taxon>
        <taxon>Insecta</taxon>
        <taxon>Pterygota</taxon>
        <taxon>Neoptera</taxon>
        <taxon>Endopterygota</taxon>
        <taxon>Lepidoptera</taxon>
        <taxon>Glossata</taxon>
        <taxon>Ditrysia</taxon>
        <taxon>Papilionoidea</taxon>
        <taxon>Papilionidae</taxon>
        <taxon>Papilioninae</taxon>
        <taxon>Papilio</taxon>
    </lineage>
</organism>
<dbReference type="AlphaFoldDB" id="A0AAJ6ZJA7"/>
<keyword evidence="4" id="KW-1015">Disulfide bond</keyword>
<dbReference type="InterPro" id="IPR043504">
    <property type="entry name" value="Peptidase_S1_PA_chymotrypsin"/>
</dbReference>
<dbReference type="Pfam" id="PF00089">
    <property type="entry name" value="Trypsin"/>
    <property type="match status" value="2"/>
</dbReference>
<evidence type="ECO:0000256" key="2">
    <source>
        <dbReference type="ARBA" id="ARBA00022801"/>
    </source>
</evidence>
<dbReference type="SUPFAM" id="SSF50494">
    <property type="entry name" value="Trypsin-like serine proteases"/>
    <property type="match status" value="2"/>
</dbReference>
<dbReference type="InterPro" id="IPR009003">
    <property type="entry name" value="Peptidase_S1_PA"/>
</dbReference>
<dbReference type="PROSITE" id="PS00134">
    <property type="entry name" value="TRYPSIN_HIS"/>
    <property type="match status" value="2"/>
</dbReference>
<evidence type="ECO:0000256" key="6">
    <source>
        <dbReference type="SAM" id="SignalP"/>
    </source>
</evidence>
<protein>
    <submittedName>
        <fullName evidence="8">Transmembrane protease serine 9-like</fullName>
    </submittedName>
</protein>
<dbReference type="InterPro" id="IPR001314">
    <property type="entry name" value="Peptidase_S1A"/>
</dbReference>
<dbReference type="Proteomes" id="UP000694872">
    <property type="component" value="Unplaced"/>
</dbReference>
<dbReference type="PROSITE" id="PS00135">
    <property type="entry name" value="TRYPSIN_SER"/>
    <property type="match status" value="2"/>
</dbReference>
<dbReference type="Gene3D" id="2.40.10.10">
    <property type="entry name" value="Trypsin-like serine proteases"/>
    <property type="match status" value="2"/>
</dbReference>
<dbReference type="PRINTS" id="PR00722">
    <property type="entry name" value="CHYMOTRYPSIN"/>
</dbReference>
<keyword evidence="1 5" id="KW-0645">Protease</keyword>